<feature type="transmembrane region" description="Helical" evidence="1">
    <location>
        <begin position="12"/>
        <end position="36"/>
    </location>
</feature>
<keyword evidence="1" id="KW-1133">Transmembrane helix</keyword>
<keyword evidence="1" id="KW-0472">Membrane</keyword>
<name>A0A7C5V2P8_9FIRM</name>
<evidence type="ECO:0000256" key="1">
    <source>
        <dbReference type="SAM" id="Phobius"/>
    </source>
</evidence>
<dbReference type="Gene3D" id="1.25.40.10">
    <property type="entry name" value="Tetratricopeptide repeat domain"/>
    <property type="match status" value="1"/>
</dbReference>
<reference evidence="2" key="1">
    <citation type="journal article" date="2020" name="mSystems">
        <title>Genome- and Community-Level Interaction Insights into Carbon Utilization and Element Cycling Functions of Hydrothermarchaeota in Hydrothermal Sediment.</title>
        <authorList>
            <person name="Zhou Z."/>
            <person name="Liu Y."/>
            <person name="Xu W."/>
            <person name="Pan J."/>
            <person name="Luo Z.H."/>
            <person name="Li M."/>
        </authorList>
    </citation>
    <scope>NUCLEOTIDE SEQUENCE [LARGE SCALE GENOMIC DNA]</scope>
    <source>
        <strain evidence="2">SpSt-102</strain>
    </source>
</reference>
<evidence type="ECO:0000313" key="2">
    <source>
        <dbReference type="EMBL" id="HHS01192.1"/>
    </source>
</evidence>
<comment type="caution">
    <text evidence="2">The sequence shown here is derived from an EMBL/GenBank/DDBJ whole genome shotgun (WGS) entry which is preliminary data.</text>
</comment>
<protein>
    <submittedName>
        <fullName evidence="2">Tetratricopeptide repeat protein</fullName>
    </submittedName>
</protein>
<dbReference type="EMBL" id="DRUZ01000020">
    <property type="protein sequence ID" value="HHS01192.1"/>
    <property type="molecule type" value="Genomic_DNA"/>
</dbReference>
<dbReference type="SUPFAM" id="SSF48452">
    <property type="entry name" value="TPR-like"/>
    <property type="match status" value="1"/>
</dbReference>
<organism evidence="2">
    <name type="scientific">Caldicellulosiruptor owensensis</name>
    <dbReference type="NCBI Taxonomy" id="55205"/>
    <lineage>
        <taxon>Bacteria</taxon>
        <taxon>Bacillati</taxon>
        <taxon>Bacillota</taxon>
        <taxon>Bacillota incertae sedis</taxon>
        <taxon>Caldicellulosiruptorales</taxon>
        <taxon>Caldicellulosiruptoraceae</taxon>
        <taxon>Caldicellulosiruptor</taxon>
    </lineage>
</organism>
<sequence>MKMIRHNRKWIIIGIIGLILVYLVLKFFSNSTYIIVGDRVLMNTLSIDGTHEAITNMEDREEYDDAAALAKWIVKNAKTSDDKINGYFRLAEIAYQIDNPMMEEYYANLALKSIDNKTSEIMKKVAYYTKAVAIAQRSWKLGEIERMKESIDWFEKSLKINDPINFKDTWHFNTEAYYGLAQIYLEAYGDYRKALKYIEKFLELVKEDKENSFLDNYIELLSYSGNCYYELGMKDKLRNVYGIWKKNYPKYKDYFKNYKFQLKKLEFFNKLIDGKYKEAEEIMKKEDPDYLGIYYYRKVGDIEKGKKALIGFGKSNIQLYPFPLFQRWVKEFKLSEKEKKELEVMWKRWVEENRKRCLNTNVLRSDKEIAKRGWR</sequence>
<dbReference type="AlphaFoldDB" id="A0A7C5V2P8"/>
<gene>
    <name evidence="2" type="ORF">ENL71_01425</name>
</gene>
<keyword evidence="1" id="KW-0812">Transmembrane</keyword>
<proteinExistence type="predicted"/>
<accession>A0A7C5V2P8</accession>
<dbReference type="InterPro" id="IPR011990">
    <property type="entry name" value="TPR-like_helical_dom_sf"/>
</dbReference>